<dbReference type="Gene3D" id="3.90.1140.10">
    <property type="entry name" value="Cyclic phosphodiesterase"/>
    <property type="match status" value="1"/>
</dbReference>
<feature type="active site" description="Proton acceptor" evidence="2">
    <location>
        <position position="115"/>
    </location>
</feature>
<feature type="active site" description="Proton donor" evidence="2">
    <location>
        <position position="34"/>
    </location>
</feature>
<evidence type="ECO:0000313" key="4">
    <source>
        <dbReference type="Proteomes" id="UP000295632"/>
    </source>
</evidence>
<evidence type="ECO:0000256" key="1">
    <source>
        <dbReference type="ARBA" id="ARBA00022801"/>
    </source>
</evidence>
<proteinExistence type="inferred from homology"/>
<dbReference type="GO" id="GO:0016788">
    <property type="term" value="F:hydrolase activity, acting on ester bonds"/>
    <property type="evidence" value="ECO:0007669"/>
    <property type="project" value="UniProtKB-UniRule"/>
</dbReference>
<dbReference type="AlphaFoldDB" id="A0A4R6UBM8"/>
<accession>A0A4R6UBM8</accession>
<comment type="similarity">
    <text evidence="2">Belongs to the 2H phosphoesterase superfamily. YjcG family.</text>
</comment>
<feature type="short sequence motif" description="HXTX 1" evidence="2">
    <location>
        <begin position="34"/>
        <end position="37"/>
    </location>
</feature>
<dbReference type="OrthoDB" id="1524661at2"/>
<keyword evidence="3" id="KW-0436">Ligase</keyword>
<sequence>MRFGIVAFPSKTLQDKANSYRMRYDTRYSHIPPHVTLKPVFELDEKDFDQLHKQITEVANKHEPFEMKVSRVGTFHPVNNVVYFKIERSDKINALHDELNDGTLHRDEDYAFVPHITIGQDMSDDELFDVFERLKMTSFDYNETIDRFHLCYQLENGSWTVAETYHLTSKGLRADDC</sequence>
<dbReference type="EC" id="3.1.-.-" evidence="2"/>
<protein>
    <recommendedName>
        <fullName evidence="2">Putative phosphoesterase EV213_102185</fullName>
        <ecNumber evidence="2">3.1.-.-</ecNumber>
    </recommendedName>
</protein>
<keyword evidence="4" id="KW-1185">Reference proteome</keyword>
<evidence type="ECO:0000313" key="3">
    <source>
        <dbReference type="EMBL" id="TDQ42155.1"/>
    </source>
</evidence>
<organism evidence="3 4">
    <name type="scientific">Aureibacillus halotolerans</name>
    <dbReference type="NCBI Taxonomy" id="1508390"/>
    <lineage>
        <taxon>Bacteria</taxon>
        <taxon>Bacillati</taxon>
        <taxon>Bacillota</taxon>
        <taxon>Bacilli</taxon>
        <taxon>Bacillales</taxon>
        <taxon>Bacillaceae</taxon>
        <taxon>Aureibacillus</taxon>
    </lineage>
</organism>
<dbReference type="NCBIfam" id="NF010223">
    <property type="entry name" value="PRK13679.1"/>
    <property type="match status" value="1"/>
</dbReference>
<evidence type="ECO:0000256" key="2">
    <source>
        <dbReference type="HAMAP-Rule" id="MF_01444"/>
    </source>
</evidence>
<gene>
    <name evidence="3" type="ORF">EV213_102185</name>
</gene>
<dbReference type="Proteomes" id="UP000295632">
    <property type="component" value="Unassembled WGS sequence"/>
</dbReference>
<keyword evidence="1 2" id="KW-0378">Hydrolase</keyword>
<dbReference type="SUPFAM" id="SSF55144">
    <property type="entry name" value="LigT-like"/>
    <property type="match status" value="1"/>
</dbReference>
<dbReference type="PANTHER" id="PTHR40037">
    <property type="entry name" value="PHOSPHOESTERASE YJCG-RELATED"/>
    <property type="match status" value="1"/>
</dbReference>
<dbReference type="HAMAP" id="MF_01444">
    <property type="entry name" value="2H_phosphoesterase_YjcG"/>
    <property type="match status" value="1"/>
</dbReference>
<name>A0A4R6UBM8_9BACI</name>
<dbReference type="InterPro" id="IPR009097">
    <property type="entry name" value="Cyclic_Pdiesterase"/>
</dbReference>
<comment type="caution">
    <text evidence="3">The sequence shown here is derived from an EMBL/GenBank/DDBJ whole genome shotgun (WGS) entry which is preliminary data.</text>
</comment>
<dbReference type="PANTHER" id="PTHR40037:SF1">
    <property type="entry name" value="PHOSPHOESTERASE SAOUHSC_00951-RELATED"/>
    <property type="match status" value="1"/>
</dbReference>
<dbReference type="RefSeq" id="WP_133579041.1">
    <property type="nucleotide sequence ID" value="NZ_SNYJ01000002.1"/>
</dbReference>
<dbReference type="GO" id="GO:0016874">
    <property type="term" value="F:ligase activity"/>
    <property type="evidence" value="ECO:0007669"/>
    <property type="project" value="UniProtKB-KW"/>
</dbReference>
<dbReference type="InterPro" id="IPR022932">
    <property type="entry name" value="YjcG"/>
</dbReference>
<dbReference type="Pfam" id="PF13563">
    <property type="entry name" value="2_5_RNA_ligase2"/>
    <property type="match status" value="1"/>
</dbReference>
<reference evidence="3 4" key="1">
    <citation type="submission" date="2019-03" db="EMBL/GenBank/DDBJ databases">
        <title>Genomic Encyclopedia of Type Strains, Phase IV (KMG-IV): sequencing the most valuable type-strain genomes for metagenomic binning, comparative biology and taxonomic classification.</title>
        <authorList>
            <person name="Goeker M."/>
        </authorList>
    </citation>
    <scope>NUCLEOTIDE SEQUENCE [LARGE SCALE GENOMIC DNA]</scope>
    <source>
        <strain evidence="3 4">DSM 28697</strain>
    </source>
</reference>
<dbReference type="InterPro" id="IPR050580">
    <property type="entry name" value="2H_phosphoesterase_YjcG-like"/>
</dbReference>
<dbReference type="EMBL" id="SNYJ01000002">
    <property type="protein sequence ID" value="TDQ42155.1"/>
    <property type="molecule type" value="Genomic_DNA"/>
</dbReference>
<feature type="short sequence motif" description="HXTX 2" evidence="2">
    <location>
        <begin position="115"/>
        <end position="118"/>
    </location>
</feature>